<evidence type="ECO:0000313" key="11">
    <source>
        <dbReference type="Proteomes" id="UP000537131"/>
    </source>
</evidence>
<dbReference type="Pfam" id="PF01545">
    <property type="entry name" value="Cation_efflux"/>
    <property type="match status" value="1"/>
</dbReference>
<dbReference type="GO" id="GO:0005886">
    <property type="term" value="C:plasma membrane"/>
    <property type="evidence" value="ECO:0007669"/>
    <property type="project" value="TreeGrafter"/>
</dbReference>
<dbReference type="GO" id="GO:0015086">
    <property type="term" value="F:cadmium ion transmembrane transporter activity"/>
    <property type="evidence" value="ECO:0007669"/>
    <property type="project" value="TreeGrafter"/>
</dbReference>
<reference evidence="10 11" key="1">
    <citation type="submission" date="2020-06" db="EMBL/GenBank/DDBJ databases">
        <title>Complete Genome Sequence of Clostridium muelleri sp. nov. P21T, an Acid-Alcohol Producing Acetogen Isolated from Old Hay.</title>
        <authorList>
            <person name="Duncan K.E."/>
            <person name="Tanner R.S."/>
        </authorList>
    </citation>
    <scope>NUCLEOTIDE SEQUENCE [LARGE SCALE GENOMIC DNA]</scope>
    <source>
        <strain evidence="10 11">P21</strain>
    </source>
</reference>
<evidence type="ECO:0000256" key="6">
    <source>
        <dbReference type="ARBA" id="ARBA00023136"/>
    </source>
</evidence>
<feature type="transmembrane region" description="Helical" evidence="7">
    <location>
        <begin position="38"/>
        <end position="55"/>
    </location>
</feature>
<dbReference type="AlphaFoldDB" id="A0A7Y0HML1"/>
<dbReference type="InterPro" id="IPR002524">
    <property type="entry name" value="Cation_efflux"/>
</dbReference>
<dbReference type="InterPro" id="IPR058533">
    <property type="entry name" value="Cation_efflux_TM"/>
</dbReference>
<dbReference type="RefSeq" id="WP_169296308.1">
    <property type="nucleotide sequence ID" value="NZ_JABBNI010000007.1"/>
</dbReference>
<keyword evidence="5 7" id="KW-1133">Transmembrane helix</keyword>
<dbReference type="GO" id="GO:0015093">
    <property type="term" value="F:ferrous iron transmembrane transporter activity"/>
    <property type="evidence" value="ECO:0007669"/>
    <property type="project" value="TreeGrafter"/>
</dbReference>
<feature type="transmembrane region" description="Helical" evidence="7">
    <location>
        <begin position="147"/>
        <end position="167"/>
    </location>
</feature>
<dbReference type="Gene3D" id="1.20.1510.10">
    <property type="entry name" value="Cation efflux protein transmembrane domain"/>
    <property type="match status" value="1"/>
</dbReference>
<protein>
    <submittedName>
        <fullName evidence="10">Cation transporter</fullName>
    </submittedName>
</protein>
<dbReference type="GO" id="GO:0006882">
    <property type="term" value="P:intracellular zinc ion homeostasis"/>
    <property type="evidence" value="ECO:0007669"/>
    <property type="project" value="TreeGrafter"/>
</dbReference>
<feature type="transmembrane region" description="Helical" evidence="7">
    <location>
        <begin position="106"/>
        <end position="126"/>
    </location>
</feature>
<keyword evidence="4 7" id="KW-0812">Transmembrane</keyword>
<dbReference type="FunFam" id="1.20.1510.10:FF:000006">
    <property type="entry name" value="Divalent cation efflux transporter"/>
    <property type="match status" value="1"/>
</dbReference>
<dbReference type="InterPro" id="IPR027470">
    <property type="entry name" value="Cation_efflux_CTD"/>
</dbReference>
<evidence type="ECO:0000259" key="9">
    <source>
        <dbReference type="Pfam" id="PF16916"/>
    </source>
</evidence>
<feature type="domain" description="Cation efflux protein cytoplasmic" evidence="9">
    <location>
        <begin position="207"/>
        <end position="284"/>
    </location>
</feature>
<keyword evidence="3" id="KW-0813">Transport</keyword>
<sequence>MNNKIKVARLSIYSNTTLIVLKLIVGLISGSVSIISEAIHSTMDLLAAIIAFFSVRASDKPADEDHPYGHGKYENVSGVTEALLIFIAAIWIIVESIKKLLHPEPVESIGIGFIVMFVSAFVNHLVSKKLYTVAKQEDSIALEADALHLKADVFTSLGVGGGLLLIWATKLNFLDPVVAILVAIFILKEAYHLLISAFSPLLDVKLSEGEIKIITEQINKHKAIYCDYHNLRTRKSGKTKYVDLHLVFPENMTVKVAHTLCDVIENDIETLLKNTEILIHLESCTKTCIECNLYDNSHCIVHDKSNH</sequence>
<keyword evidence="6 7" id="KW-0472">Membrane</keyword>
<gene>
    <name evidence="10" type="ORF">HBE96_03120</name>
</gene>
<evidence type="ECO:0000256" key="4">
    <source>
        <dbReference type="ARBA" id="ARBA00022692"/>
    </source>
</evidence>
<evidence type="ECO:0000256" key="2">
    <source>
        <dbReference type="ARBA" id="ARBA00008114"/>
    </source>
</evidence>
<comment type="caution">
    <text evidence="10">The sequence shown here is derived from an EMBL/GenBank/DDBJ whole genome shotgun (WGS) entry which is preliminary data.</text>
</comment>
<evidence type="ECO:0000256" key="3">
    <source>
        <dbReference type="ARBA" id="ARBA00022448"/>
    </source>
</evidence>
<dbReference type="GO" id="GO:0015341">
    <property type="term" value="F:zinc efflux antiporter activity"/>
    <property type="evidence" value="ECO:0007669"/>
    <property type="project" value="TreeGrafter"/>
</dbReference>
<keyword evidence="11" id="KW-1185">Reference proteome</keyword>
<comment type="subcellular location">
    <subcellularLocation>
        <location evidence="1">Membrane</location>
        <topology evidence="1">Multi-pass membrane protein</topology>
    </subcellularLocation>
</comment>
<dbReference type="PANTHER" id="PTHR43840">
    <property type="entry name" value="MITOCHONDRIAL METAL TRANSPORTER 1-RELATED"/>
    <property type="match status" value="1"/>
</dbReference>
<evidence type="ECO:0000256" key="5">
    <source>
        <dbReference type="ARBA" id="ARBA00022989"/>
    </source>
</evidence>
<dbReference type="PANTHER" id="PTHR43840:SF15">
    <property type="entry name" value="MITOCHONDRIAL METAL TRANSPORTER 1-RELATED"/>
    <property type="match status" value="1"/>
</dbReference>
<dbReference type="SUPFAM" id="SSF160240">
    <property type="entry name" value="Cation efflux protein cytoplasmic domain-like"/>
    <property type="match status" value="1"/>
</dbReference>
<dbReference type="NCBIfam" id="TIGR01297">
    <property type="entry name" value="CDF"/>
    <property type="match status" value="1"/>
</dbReference>
<dbReference type="InterPro" id="IPR027469">
    <property type="entry name" value="Cation_efflux_TMD_sf"/>
</dbReference>
<feature type="transmembrane region" description="Helical" evidence="7">
    <location>
        <begin position="76"/>
        <end position="94"/>
    </location>
</feature>
<dbReference type="Pfam" id="PF16916">
    <property type="entry name" value="ZT_dimer"/>
    <property type="match status" value="1"/>
</dbReference>
<dbReference type="InterPro" id="IPR050291">
    <property type="entry name" value="CDF_Transporter"/>
</dbReference>
<organism evidence="10 11">
    <name type="scientific">Clostridium muellerianum</name>
    <dbReference type="NCBI Taxonomy" id="2716538"/>
    <lineage>
        <taxon>Bacteria</taxon>
        <taxon>Bacillati</taxon>
        <taxon>Bacillota</taxon>
        <taxon>Clostridia</taxon>
        <taxon>Eubacteriales</taxon>
        <taxon>Clostridiaceae</taxon>
        <taxon>Clostridium</taxon>
    </lineage>
</organism>
<dbReference type="InterPro" id="IPR036837">
    <property type="entry name" value="Cation_efflux_CTD_sf"/>
</dbReference>
<feature type="transmembrane region" description="Helical" evidence="7">
    <location>
        <begin position="12"/>
        <end position="32"/>
    </location>
</feature>
<comment type="similarity">
    <text evidence="2">Belongs to the cation diffusion facilitator (CDF) transporter (TC 2.A.4) family.</text>
</comment>
<dbReference type="SUPFAM" id="SSF161111">
    <property type="entry name" value="Cation efflux protein transmembrane domain-like"/>
    <property type="match status" value="1"/>
</dbReference>
<dbReference type="Proteomes" id="UP000537131">
    <property type="component" value="Unassembled WGS sequence"/>
</dbReference>
<feature type="domain" description="Cation efflux protein transmembrane" evidence="8">
    <location>
        <begin position="10"/>
        <end position="202"/>
    </location>
</feature>
<evidence type="ECO:0000256" key="1">
    <source>
        <dbReference type="ARBA" id="ARBA00004141"/>
    </source>
</evidence>
<dbReference type="EMBL" id="JABBNI010000007">
    <property type="protein sequence ID" value="NMM61697.1"/>
    <property type="molecule type" value="Genomic_DNA"/>
</dbReference>
<proteinExistence type="inferred from homology"/>
<evidence type="ECO:0000313" key="10">
    <source>
        <dbReference type="EMBL" id="NMM61697.1"/>
    </source>
</evidence>
<evidence type="ECO:0000256" key="7">
    <source>
        <dbReference type="SAM" id="Phobius"/>
    </source>
</evidence>
<dbReference type="Gene3D" id="3.30.70.1350">
    <property type="entry name" value="Cation efflux protein, cytoplasmic domain"/>
    <property type="match status" value="1"/>
</dbReference>
<evidence type="ECO:0000259" key="8">
    <source>
        <dbReference type="Pfam" id="PF01545"/>
    </source>
</evidence>
<accession>A0A7Y0HML1</accession>
<name>A0A7Y0HML1_9CLOT</name>
<feature type="transmembrane region" description="Helical" evidence="7">
    <location>
        <begin position="173"/>
        <end position="191"/>
    </location>
</feature>